<sequence length="67" mass="7703">IVMVVAMAAEEMREITKRSEMYQDTMVVFYMYIAYEACIEHDLITAMKKNKVAVAGFCASFCDSRTF</sequence>
<protein>
    <submittedName>
        <fullName evidence="1">Uncharacterized protein</fullName>
    </submittedName>
</protein>
<dbReference type="Proteomes" id="UP000479710">
    <property type="component" value="Unassembled WGS sequence"/>
</dbReference>
<reference evidence="1 2" key="1">
    <citation type="submission" date="2019-11" db="EMBL/GenBank/DDBJ databases">
        <title>Whole genome sequence of Oryza granulata.</title>
        <authorList>
            <person name="Li W."/>
        </authorList>
    </citation>
    <scope>NUCLEOTIDE SEQUENCE [LARGE SCALE GENOMIC DNA]</scope>
    <source>
        <strain evidence="2">cv. Menghai</strain>
        <tissue evidence="1">Leaf</tissue>
    </source>
</reference>
<evidence type="ECO:0000313" key="1">
    <source>
        <dbReference type="EMBL" id="KAF0932291.1"/>
    </source>
</evidence>
<dbReference type="EMBL" id="SPHZ02000001">
    <property type="protein sequence ID" value="KAF0932291.1"/>
    <property type="molecule type" value="Genomic_DNA"/>
</dbReference>
<keyword evidence="2" id="KW-1185">Reference proteome</keyword>
<feature type="non-terminal residue" evidence="1">
    <location>
        <position position="1"/>
    </location>
</feature>
<name>A0A6G1F5Y7_9ORYZ</name>
<accession>A0A6G1F5Y7</accession>
<evidence type="ECO:0000313" key="2">
    <source>
        <dbReference type="Proteomes" id="UP000479710"/>
    </source>
</evidence>
<comment type="caution">
    <text evidence="1">The sequence shown here is derived from an EMBL/GenBank/DDBJ whole genome shotgun (WGS) entry which is preliminary data.</text>
</comment>
<gene>
    <name evidence="1" type="ORF">E2562_009556</name>
</gene>
<dbReference type="AlphaFoldDB" id="A0A6G1F5Y7"/>
<organism evidence="1 2">
    <name type="scientific">Oryza meyeriana var. granulata</name>
    <dbReference type="NCBI Taxonomy" id="110450"/>
    <lineage>
        <taxon>Eukaryota</taxon>
        <taxon>Viridiplantae</taxon>
        <taxon>Streptophyta</taxon>
        <taxon>Embryophyta</taxon>
        <taxon>Tracheophyta</taxon>
        <taxon>Spermatophyta</taxon>
        <taxon>Magnoliopsida</taxon>
        <taxon>Liliopsida</taxon>
        <taxon>Poales</taxon>
        <taxon>Poaceae</taxon>
        <taxon>BOP clade</taxon>
        <taxon>Oryzoideae</taxon>
        <taxon>Oryzeae</taxon>
        <taxon>Oryzinae</taxon>
        <taxon>Oryza</taxon>
        <taxon>Oryza meyeriana</taxon>
    </lineage>
</organism>
<proteinExistence type="predicted"/>